<dbReference type="GO" id="GO:0045490">
    <property type="term" value="P:pectin catabolic process"/>
    <property type="evidence" value="ECO:0007669"/>
    <property type="project" value="InterPro"/>
</dbReference>
<dbReference type="SUPFAM" id="SSF82171">
    <property type="entry name" value="DPP6 N-terminal domain-like"/>
    <property type="match status" value="1"/>
</dbReference>
<dbReference type="GO" id="GO:0047487">
    <property type="term" value="F:oligogalacturonide lyase activity"/>
    <property type="evidence" value="ECO:0007669"/>
    <property type="project" value="InterPro"/>
</dbReference>
<dbReference type="Pfam" id="PF14583">
    <property type="entry name" value="Pectate_lyase22"/>
    <property type="match status" value="1"/>
</dbReference>
<evidence type="ECO:0000313" key="4">
    <source>
        <dbReference type="Proteomes" id="UP000321250"/>
    </source>
</evidence>
<evidence type="ECO:0000313" key="3">
    <source>
        <dbReference type="EMBL" id="TXC69708.1"/>
    </source>
</evidence>
<dbReference type="InterPro" id="IPR027946">
    <property type="entry name" value="Ogl_dom"/>
</dbReference>
<feature type="domain" description="Oligogalacturonate lyase" evidence="2">
    <location>
        <begin position="221"/>
        <end position="445"/>
    </location>
</feature>
<keyword evidence="3" id="KW-0456">Lyase</keyword>
<dbReference type="AlphaFoldDB" id="A0A5C6UCN3"/>
<dbReference type="EMBL" id="VOQR01000001">
    <property type="protein sequence ID" value="TXC69708.1"/>
    <property type="molecule type" value="Genomic_DNA"/>
</dbReference>
<evidence type="ECO:0000256" key="1">
    <source>
        <dbReference type="SAM" id="SignalP"/>
    </source>
</evidence>
<comment type="caution">
    <text evidence="3">The sequence shown here is derived from an EMBL/GenBank/DDBJ whole genome shotgun (WGS) entry which is preliminary data.</text>
</comment>
<feature type="signal peptide" evidence="1">
    <location>
        <begin position="1"/>
        <end position="24"/>
    </location>
</feature>
<evidence type="ECO:0000259" key="2">
    <source>
        <dbReference type="Pfam" id="PF14583"/>
    </source>
</evidence>
<name>A0A5C6UCN3_9SPHN</name>
<dbReference type="InterPro" id="IPR015943">
    <property type="entry name" value="WD40/YVTN_repeat-like_dom_sf"/>
</dbReference>
<reference evidence="3 4" key="1">
    <citation type="journal article" date="2013" name="Antonie Van Leeuwenhoek">
        <title>Sphingomonas ginsenosidivorax sp. nov., with the ability to transform ginsenosides.</title>
        <authorList>
            <person name="Jin X.F."/>
            <person name="Kim J.K."/>
            <person name="Liu Q.M."/>
            <person name="Kang M.S."/>
            <person name="He D."/>
            <person name="Jin F.X."/>
            <person name="Kim S.C."/>
            <person name="Im W.T."/>
        </authorList>
    </citation>
    <scope>NUCLEOTIDE SEQUENCE [LARGE SCALE GENOMIC DNA]</scope>
    <source>
        <strain evidence="3 4">KHI67</strain>
    </source>
</reference>
<keyword evidence="1" id="KW-0732">Signal</keyword>
<proteinExistence type="predicted"/>
<dbReference type="RefSeq" id="WP_147079216.1">
    <property type="nucleotide sequence ID" value="NZ_VOQR01000001.1"/>
</dbReference>
<keyword evidence="4" id="KW-1185">Reference proteome</keyword>
<gene>
    <name evidence="3" type="ORF">FSB78_01055</name>
</gene>
<protein>
    <submittedName>
        <fullName evidence="3">Oligogalacturonate lyase</fullName>
    </submittedName>
</protein>
<feature type="chain" id="PRO_5022826161" evidence="1">
    <location>
        <begin position="25"/>
        <end position="447"/>
    </location>
</feature>
<accession>A0A5C6UCN3</accession>
<dbReference type="Gene3D" id="2.130.10.10">
    <property type="entry name" value="YVTN repeat-like/Quinoprotein amine dehydrogenase"/>
    <property type="match status" value="1"/>
</dbReference>
<dbReference type="Proteomes" id="UP000321250">
    <property type="component" value="Unassembled WGS sequence"/>
</dbReference>
<organism evidence="3 4">
    <name type="scientific">Sphingomonas ginsenosidivorax</name>
    <dbReference type="NCBI Taxonomy" id="862135"/>
    <lineage>
        <taxon>Bacteria</taxon>
        <taxon>Pseudomonadati</taxon>
        <taxon>Pseudomonadota</taxon>
        <taxon>Alphaproteobacteria</taxon>
        <taxon>Sphingomonadales</taxon>
        <taxon>Sphingomonadaceae</taxon>
        <taxon>Sphingomonas</taxon>
    </lineage>
</organism>
<sequence length="447" mass="49921">MRVVHTVTRLFLASMLVGVPTAVAAQRTETAPTPREWVDPVTKHRIVRISDEPGSSSLYFNYNGFTPQGDKLVISTPKGISAYDLKTRKLAPVIAIAQPFRLLFTGHKTRSVYYQTLGTAGDRSGAKTVFAVDIDTGKARKIADVPNGDIQTINADETLLGGVLTDPAATAGVLQTFAKRDARFDQADYRANWPDGRPMSYAESKEVRMNERLESAIPMSMFVIDTRTGQQRTVRRATDWLNHLQFSPTDPNLLMFCHEGPWHKVDRLWLMRVDKPNEAPVKLHTRTMNMEIAGHEWFSHDGKTIWYDLQTPRGEDFWVAGYEVASGKRTKYHLQRNEWSVHFNSSPDGTMFSGDGGDSEMVAHAPDGKYMYAFTPHGIPDVAGLKAPNAETLIHPGYFTSEKLVSLAKQDYRLEPNGVFTPDGKWLVFRANISGATQVYAVEIAKA</sequence>
<dbReference type="OrthoDB" id="8432779at2"/>